<evidence type="ECO:0000259" key="3">
    <source>
        <dbReference type="Pfam" id="PF01738"/>
    </source>
</evidence>
<evidence type="ECO:0000313" key="5">
    <source>
        <dbReference type="Proteomes" id="UP000249375"/>
    </source>
</evidence>
<feature type="domain" description="Dienelactone hydrolase" evidence="3">
    <location>
        <begin position="111"/>
        <end position="219"/>
    </location>
</feature>
<organism evidence="4 5">
    <name type="scientific">Pseudoprevotella muciniphila</name>
    <dbReference type="NCBI Taxonomy" id="2133944"/>
    <lineage>
        <taxon>Bacteria</taxon>
        <taxon>Pseudomonadati</taxon>
        <taxon>Bacteroidota</taxon>
        <taxon>Bacteroidia</taxon>
        <taxon>Bacteroidales</taxon>
        <taxon>Prevotellaceae</taxon>
        <taxon>Pseudoprevotella</taxon>
    </lineage>
</organism>
<dbReference type="PANTHER" id="PTHR43037:SF1">
    <property type="entry name" value="BLL1128 PROTEIN"/>
    <property type="match status" value="1"/>
</dbReference>
<gene>
    <name evidence="4" type="ORF">C7Y71_008770</name>
</gene>
<dbReference type="Gene3D" id="3.40.50.1820">
    <property type="entry name" value="alpha/beta hydrolase"/>
    <property type="match status" value="1"/>
</dbReference>
<feature type="chain" id="PRO_5024372086" evidence="2">
    <location>
        <begin position="23"/>
        <end position="277"/>
    </location>
</feature>
<feature type="signal peptide" evidence="2">
    <location>
        <begin position="1"/>
        <end position="22"/>
    </location>
</feature>
<evidence type="ECO:0000256" key="1">
    <source>
        <dbReference type="ARBA" id="ARBA00022729"/>
    </source>
</evidence>
<sequence>MQRSFIRLLLLSTFFASLQVSAQERGQLAAMKATAEGGYNFWLYAPPEYVVDGERVPVLVFLHGRSLCGTDMQKVRRYGPLDALQRGLYFPCFIIAPQNPGGPWKPEKIMQCLEWVEQNYDVDSNRFYAIGMSLGGYGVMDFAGTYPDRIAAAMPICGGTTLKDKSGLGRLPLWILHGTADRAINIEESKKVVRALQESGQDKLLRYSWWAGASHGDLARLMYSHQAYDWLFWHNLADNPRETYREIDITLSDLKDVYQQLVPEWTQFDIVRKITTP</sequence>
<dbReference type="OrthoDB" id="9764953at2"/>
<dbReference type="InterPro" id="IPR002925">
    <property type="entry name" value="Dienelactn_hydro"/>
</dbReference>
<dbReference type="Pfam" id="PF01738">
    <property type="entry name" value="DLH"/>
    <property type="match status" value="1"/>
</dbReference>
<dbReference type="AlphaFoldDB" id="A0A5P8EA18"/>
<dbReference type="SUPFAM" id="SSF53474">
    <property type="entry name" value="alpha/beta-Hydrolases"/>
    <property type="match status" value="1"/>
</dbReference>
<proteinExistence type="predicted"/>
<dbReference type="GO" id="GO:0016787">
    <property type="term" value="F:hydrolase activity"/>
    <property type="evidence" value="ECO:0007669"/>
    <property type="project" value="InterPro"/>
</dbReference>
<evidence type="ECO:0000256" key="2">
    <source>
        <dbReference type="SAM" id="SignalP"/>
    </source>
</evidence>
<name>A0A5P8EA18_9BACT</name>
<dbReference type="InterPro" id="IPR050955">
    <property type="entry name" value="Plant_Biomass_Hydrol_Est"/>
</dbReference>
<dbReference type="KEGG" id="alq:C7Y71_008770"/>
<dbReference type="InterPro" id="IPR029058">
    <property type="entry name" value="AB_hydrolase_fold"/>
</dbReference>
<reference evidence="4 5" key="1">
    <citation type="submission" date="2018-11" db="EMBL/GenBank/DDBJ databases">
        <authorList>
            <person name="Na S.W."/>
            <person name="Baik M."/>
        </authorList>
    </citation>
    <scope>NUCLEOTIDE SEQUENCE [LARGE SCALE GENOMIC DNA]</scope>
    <source>
        <strain evidence="4 5">E39</strain>
    </source>
</reference>
<accession>A0A5P8EA18</accession>
<evidence type="ECO:0000313" key="4">
    <source>
        <dbReference type="EMBL" id="QFQ13774.1"/>
    </source>
</evidence>
<keyword evidence="5" id="KW-1185">Reference proteome</keyword>
<dbReference type="EMBL" id="CP033459">
    <property type="protein sequence ID" value="QFQ13774.1"/>
    <property type="molecule type" value="Genomic_DNA"/>
</dbReference>
<keyword evidence="1 2" id="KW-0732">Signal</keyword>
<dbReference type="Proteomes" id="UP000249375">
    <property type="component" value="Chromosome"/>
</dbReference>
<dbReference type="PANTHER" id="PTHR43037">
    <property type="entry name" value="UNNAMED PRODUCT-RELATED"/>
    <property type="match status" value="1"/>
</dbReference>
<protein>
    <submittedName>
        <fullName evidence="4">Phospholipase</fullName>
    </submittedName>
</protein>